<evidence type="ECO:0008006" key="3">
    <source>
        <dbReference type="Google" id="ProtNLM"/>
    </source>
</evidence>
<dbReference type="AlphaFoldDB" id="A0A4Q5AGK6"/>
<dbReference type="InterPro" id="IPR025534">
    <property type="entry name" value="DUF4420"/>
</dbReference>
<gene>
    <name evidence="1" type="ORF">PG2032B_0010</name>
</gene>
<proteinExistence type="predicted"/>
<evidence type="ECO:0000313" key="2">
    <source>
        <dbReference type="Proteomes" id="UP000292535"/>
    </source>
</evidence>
<sequence>MNNLTAEIIIKQWSDSSNKATELDTDLCIPVFAETAYNGDPVITLLLEDKPHTIADMRSVTVTVVEREAVLPGENWRLSFTLHDPSLLQAFAELCLTFMRRIGEETSQKRAMRNVYDSILQWKRMLKPMPAAVPMETLRGAGAELVAVPAIATALNTDSLDVLQHWTGPEGAPQDFIFNERELAREVKAVRRISKRVDISSPEQLESEPLALQLVTVEMEDDNPTSTDVKTLPVIVEEVCKTSSDYLEAKDIIEDGLFQLGIPLFTDMVQNTGFVIKEISFYDVRAGFPRITSQMLPNGIDRVRYSIELDAIKPYAIASNKEQHE</sequence>
<dbReference type="Proteomes" id="UP000292535">
    <property type="component" value="Unassembled WGS sequence"/>
</dbReference>
<accession>A0A4Q5AGK6</accession>
<protein>
    <recommendedName>
        <fullName evidence="3">PD-(D/E)XK motif protein</fullName>
    </recommendedName>
</protein>
<comment type="caution">
    <text evidence="1">The sequence shown here is derived from an EMBL/GenBank/DDBJ whole genome shotgun (WGS) entry which is preliminary data.</text>
</comment>
<dbReference type="EMBL" id="RYUQ01000001">
    <property type="protein sequence ID" value="RYQ26966.1"/>
    <property type="molecule type" value="Genomic_DNA"/>
</dbReference>
<reference evidence="1 2" key="1">
    <citation type="submission" date="2018-12" db="EMBL/GenBank/DDBJ databases">
        <title>Unveiling genomic diversity among members of the Bifidobacterium pseudolongum species, a widely distributed gut commensal of the animal kingdom.</title>
        <authorList>
            <person name="Lugli G.A."/>
            <person name="Duranti S."/>
            <person name="Albert K."/>
            <person name="Mancabelli L."/>
            <person name="Napoli S."/>
            <person name="Viappiani A."/>
            <person name="Anzalone R."/>
            <person name="Longhi G."/>
            <person name="Milani C."/>
            <person name="Turroni F."/>
            <person name="Alessandri G."/>
            <person name="Sela D.A."/>
            <person name="Van Sinderen D."/>
            <person name="Ventura M."/>
        </authorList>
    </citation>
    <scope>NUCLEOTIDE SEQUENCE [LARGE SCALE GENOMIC DNA]</scope>
    <source>
        <strain evidence="1 2">2032B</strain>
    </source>
</reference>
<name>A0A4Q5AGK6_9BIFI</name>
<organism evidence="1 2">
    <name type="scientific">Bifidobacterium pseudolongum subsp. globosum</name>
    <dbReference type="NCBI Taxonomy" id="1690"/>
    <lineage>
        <taxon>Bacteria</taxon>
        <taxon>Bacillati</taxon>
        <taxon>Actinomycetota</taxon>
        <taxon>Actinomycetes</taxon>
        <taxon>Bifidobacteriales</taxon>
        <taxon>Bifidobacteriaceae</taxon>
        <taxon>Bifidobacterium</taxon>
    </lineage>
</organism>
<dbReference type="Pfam" id="PF14390">
    <property type="entry name" value="DUF4420"/>
    <property type="match status" value="1"/>
</dbReference>
<evidence type="ECO:0000313" key="1">
    <source>
        <dbReference type="EMBL" id="RYQ26966.1"/>
    </source>
</evidence>
<dbReference type="RefSeq" id="WP_129853071.1">
    <property type="nucleotide sequence ID" value="NZ_RYUQ01000001.1"/>
</dbReference>